<organism evidence="1 2">
    <name type="scientific">Williamsia herbipolensis</name>
    <dbReference type="NCBI Taxonomy" id="1603258"/>
    <lineage>
        <taxon>Bacteria</taxon>
        <taxon>Bacillati</taxon>
        <taxon>Actinomycetota</taxon>
        <taxon>Actinomycetes</taxon>
        <taxon>Mycobacteriales</taxon>
        <taxon>Nocardiaceae</taxon>
        <taxon>Williamsia</taxon>
    </lineage>
</organism>
<dbReference type="Proteomes" id="UP001432128">
    <property type="component" value="Chromosome"/>
</dbReference>
<evidence type="ECO:0000313" key="2">
    <source>
        <dbReference type="Proteomes" id="UP001432128"/>
    </source>
</evidence>
<dbReference type="GO" id="GO:0050660">
    <property type="term" value="F:flavin adenine dinucleotide binding"/>
    <property type="evidence" value="ECO:0007669"/>
    <property type="project" value="InterPro"/>
</dbReference>
<dbReference type="Gene3D" id="1.10.540.10">
    <property type="entry name" value="Acyl-CoA dehydrogenase/oxidase, N-terminal domain"/>
    <property type="match status" value="1"/>
</dbReference>
<dbReference type="RefSeq" id="WP_328858956.1">
    <property type="nucleotide sequence ID" value="NZ_CP108021.1"/>
</dbReference>
<dbReference type="KEGG" id="whr:OG579_09685"/>
<reference evidence="1 2" key="1">
    <citation type="submission" date="2022-10" db="EMBL/GenBank/DDBJ databases">
        <title>The complete genomes of actinobacterial strains from the NBC collection.</title>
        <authorList>
            <person name="Joergensen T.S."/>
            <person name="Alvarez Arevalo M."/>
            <person name="Sterndorff E.B."/>
            <person name="Faurdal D."/>
            <person name="Vuksanovic O."/>
            <person name="Mourched A.-S."/>
            <person name="Charusanti P."/>
            <person name="Shaw S."/>
            <person name="Blin K."/>
            <person name="Weber T."/>
        </authorList>
    </citation>
    <scope>NUCLEOTIDE SEQUENCE [LARGE SCALE GENOMIC DNA]</scope>
    <source>
        <strain evidence="1 2">NBC_00319</strain>
    </source>
</reference>
<dbReference type="Gene3D" id="2.40.110.10">
    <property type="entry name" value="Butyryl-CoA Dehydrogenase, subunit A, domain 2"/>
    <property type="match status" value="1"/>
</dbReference>
<protein>
    <submittedName>
        <fullName evidence="1">Acyl-CoA/acyl-ACP dehydrogenase</fullName>
    </submittedName>
</protein>
<dbReference type="SUPFAM" id="SSF56645">
    <property type="entry name" value="Acyl-CoA dehydrogenase NM domain-like"/>
    <property type="match status" value="1"/>
</dbReference>
<evidence type="ECO:0000313" key="1">
    <source>
        <dbReference type="EMBL" id="WUM22013.1"/>
    </source>
</evidence>
<gene>
    <name evidence="1" type="ORF">OG579_09685</name>
</gene>
<proteinExistence type="predicted"/>
<dbReference type="AlphaFoldDB" id="A0AAU4K7L3"/>
<dbReference type="InterPro" id="IPR046373">
    <property type="entry name" value="Acyl-CoA_Oxase/DH_mid-dom_sf"/>
</dbReference>
<name>A0AAU4K7L3_9NOCA</name>
<keyword evidence="2" id="KW-1185">Reference proteome</keyword>
<dbReference type="EMBL" id="CP108021">
    <property type="protein sequence ID" value="WUM22013.1"/>
    <property type="molecule type" value="Genomic_DNA"/>
</dbReference>
<dbReference type="InterPro" id="IPR009100">
    <property type="entry name" value="AcylCoA_DH/oxidase_NM_dom_sf"/>
</dbReference>
<dbReference type="InterPro" id="IPR037069">
    <property type="entry name" value="AcylCoA_DH/ox_N_sf"/>
</dbReference>
<sequence length="338" mass="35040">MLSTLDAARDVVDSVLAPAAGEVDASGKIPVGHFEALARAGLFGAALGDDRAHLAEIAETVISGCLATGFVWAQHHGVALAVARSPRGDLLPALRSGEVIAGVSYAGMASHGQTLRARRTDTGYVLSGSSAFVTGWGVIDMIGAWAHEESTGEVHLFAIGRPELSAGLTATPLDLVAAQASNTVSLDWDDVEVAADRLVTTMPADRRPQGANMTIRLNAALALGICRSALRELDAVAARNFEFADAAAAARAEVARVRTDLDASIDDGAALYRHRAAANDLAMRLATSVAAAAGSRSVLTGSTPARLVREALFCAVCASRPAIRDEMLVRLLPEGRAT</sequence>
<accession>A0AAU4K7L3</accession>
<dbReference type="GO" id="GO:0016627">
    <property type="term" value="F:oxidoreductase activity, acting on the CH-CH group of donors"/>
    <property type="evidence" value="ECO:0007669"/>
    <property type="project" value="InterPro"/>
</dbReference>